<gene>
    <name evidence="3" type="ORF">HAX54_002629</name>
</gene>
<evidence type="ECO:0000259" key="1">
    <source>
        <dbReference type="Pfam" id="PF00646"/>
    </source>
</evidence>
<comment type="caution">
    <text evidence="3">The sequence shown here is derived from an EMBL/GenBank/DDBJ whole genome shotgun (WGS) entry which is preliminary data.</text>
</comment>
<dbReference type="Gene3D" id="3.80.10.10">
    <property type="entry name" value="Ribonuclease Inhibitor"/>
    <property type="match status" value="1"/>
</dbReference>
<evidence type="ECO:0000259" key="2">
    <source>
        <dbReference type="Pfam" id="PF24758"/>
    </source>
</evidence>
<dbReference type="SUPFAM" id="SSF52047">
    <property type="entry name" value="RNI-like"/>
    <property type="match status" value="1"/>
</dbReference>
<dbReference type="Pfam" id="PF24758">
    <property type="entry name" value="LRR_At5g56370"/>
    <property type="match status" value="1"/>
</dbReference>
<dbReference type="InterPro" id="IPR053772">
    <property type="entry name" value="At1g61320/At1g61330-like"/>
</dbReference>
<dbReference type="EMBL" id="JACEIK010001118">
    <property type="protein sequence ID" value="MCD7466185.1"/>
    <property type="molecule type" value="Genomic_DNA"/>
</dbReference>
<dbReference type="InterPro" id="IPR036047">
    <property type="entry name" value="F-box-like_dom_sf"/>
</dbReference>
<name>A0ABS8T597_DATST</name>
<dbReference type="InterPro" id="IPR001810">
    <property type="entry name" value="F-box_dom"/>
</dbReference>
<dbReference type="PANTHER" id="PTHR34145:SF28">
    <property type="entry name" value="F-BOX DOMAIN-CONTAINING PROTEIN"/>
    <property type="match status" value="1"/>
</dbReference>
<dbReference type="Proteomes" id="UP000823775">
    <property type="component" value="Unassembled WGS sequence"/>
</dbReference>
<proteinExistence type="predicted"/>
<sequence>MLENEELISKFSSKTGVEKRVRMHNYKKKKKKNCTFGKRDQQSTTDILPESLIHKIVSYLSLKEAAQMSILSKAWLQAWITHPNLVFKANFHKGKMKIVEKIMERYRERKTPIDRFEFWMFSSESRSREVFKLIDKWIDTALHNGIKDLVYRDTSSLSLLYPPPIFTILEVKSLTKLVLTRCDLMRLSLPSGVVKCDSLRELSLNNIRLDENMLHTLLTSCPLIVKFIIECCSELKKIELLNLQKIKSVSIWIRRNQCVKIQAPSLEHLSYFGDSKECAVLDVVECQNLKSLELSHVRISGVLEHLISRSKCLGRLTLVHISKGLGRFNICQKQLLKDLKIEKQLLKYLKIKDCEGIRKIDAPNLVSLVYTGDQIPELEIAKKSSQLKHTKIVLYYWNNLSVTWFCKFRNFLSNWTSRSKVSLYFSKCNDINNKELQLHDGIAIPQVDVLKVDFKRSSRGCPTFVDALLWSCHPRKLKVLSTGKMITCFIDRLMYMKNSSDSSSHGTKLWHSQLKEARVYTFDRENKQLVELRSEDLTIRTLTERMKALRNGDITRTNSLVKDPTVVFFFINFGDRSINKEAYLMSVKTGFQCDQPKEAYYSAVRSGKLAMITKQIKEAAYANLNHKFL</sequence>
<protein>
    <recommendedName>
        <fullName evidence="5">F-box domain-containing protein</fullName>
    </recommendedName>
</protein>
<reference evidence="3 4" key="1">
    <citation type="journal article" date="2021" name="BMC Genomics">
        <title>Datura genome reveals duplications of psychoactive alkaloid biosynthetic genes and high mutation rate following tissue culture.</title>
        <authorList>
            <person name="Rajewski A."/>
            <person name="Carter-House D."/>
            <person name="Stajich J."/>
            <person name="Litt A."/>
        </authorList>
    </citation>
    <scope>NUCLEOTIDE SEQUENCE [LARGE SCALE GENOMIC DNA]</scope>
    <source>
        <strain evidence="3">AR-01</strain>
    </source>
</reference>
<dbReference type="InterPro" id="IPR055411">
    <property type="entry name" value="LRR_FXL15/At3g58940/PEG3-like"/>
</dbReference>
<evidence type="ECO:0000313" key="3">
    <source>
        <dbReference type="EMBL" id="MCD7466185.1"/>
    </source>
</evidence>
<dbReference type="Pfam" id="PF00646">
    <property type="entry name" value="F-box"/>
    <property type="match status" value="1"/>
</dbReference>
<dbReference type="SUPFAM" id="SSF81383">
    <property type="entry name" value="F-box domain"/>
    <property type="match status" value="1"/>
</dbReference>
<evidence type="ECO:0000313" key="4">
    <source>
        <dbReference type="Proteomes" id="UP000823775"/>
    </source>
</evidence>
<dbReference type="InterPro" id="IPR032675">
    <property type="entry name" value="LRR_dom_sf"/>
</dbReference>
<evidence type="ECO:0008006" key="5">
    <source>
        <dbReference type="Google" id="ProtNLM"/>
    </source>
</evidence>
<feature type="domain" description="F-box/LRR-repeat protein 15/At3g58940/PEG3-like LRR" evidence="2">
    <location>
        <begin position="134"/>
        <end position="285"/>
    </location>
</feature>
<keyword evidence="4" id="KW-1185">Reference proteome</keyword>
<dbReference type="PANTHER" id="PTHR34145">
    <property type="entry name" value="OS02G0105600 PROTEIN"/>
    <property type="match status" value="1"/>
</dbReference>
<feature type="domain" description="F-box" evidence="1">
    <location>
        <begin position="48"/>
        <end position="83"/>
    </location>
</feature>
<accession>A0ABS8T597</accession>
<organism evidence="3 4">
    <name type="scientific">Datura stramonium</name>
    <name type="common">Jimsonweed</name>
    <name type="synonym">Common thornapple</name>
    <dbReference type="NCBI Taxonomy" id="4076"/>
    <lineage>
        <taxon>Eukaryota</taxon>
        <taxon>Viridiplantae</taxon>
        <taxon>Streptophyta</taxon>
        <taxon>Embryophyta</taxon>
        <taxon>Tracheophyta</taxon>
        <taxon>Spermatophyta</taxon>
        <taxon>Magnoliopsida</taxon>
        <taxon>eudicotyledons</taxon>
        <taxon>Gunneridae</taxon>
        <taxon>Pentapetalae</taxon>
        <taxon>asterids</taxon>
        <taxon>lamiids</taxon>
        <taxon>Solanales</taxon>
        <taxon>Solanaceae</taxon>
        <taxon>Solanoideae</taxon>
        <taxon>Datureae</taxon>
        <taxon>Datura</taxon>
    </lineage>
</organism>